<dbReference type="AlphaFoldDB" id="A0A396RW17"/>
<reference evidence="2 3" key="1">
    <citation type="submission" date="2018-08" db="EMBL/GenBank/DDBJ databases">
        <title>The multiple taxonomic identification of Sphingomonas gilva.</title>
        <authorList>
            <person name="Zhu D."/>
            <person name="Zheng S."/>
        </authorList>
    </citation>
    <scope>NUCLEOTIDE SEQUENCE [LARGE SCALE GENOMIC DNA]</scope>
    <source>
        <strain evidence="2 3">ZDH117</strain>
    </source>
</reference>
<proteinExistence type="predicted"/>
<keyword evidence="1" id="KW-0812">Transmembrane</keyword>
<protein>
    <submittedName>
        <fullName evidence="2">Uncharacterized protein</fullName>
    </submittedName>
</protein>
<dbReference type="Proteomes" id="UP000266693">
    <property type="component" value="Unassembled WGS sequence"/>
</dbReference>
<sequence>MPKEAEATVARARRRVIRHFTDANATRPSRATAYEPASGIDERQFARLVHLGVIEETGPGLYWFDRAMFDQVEGRNRRNTGIAVGLASAVAVGAFVWLRRRARAAASKD</sequence>
<evidence type="ECO:0000313" key="2">
    <source>
        <dbReference type="EMBL" id="RHW17871.1"/>
    </source>
</evidence>
<organism evidence="2 3">
    <name type="scientific">Sphingomonas gilva</name>
    <dbReference type="NCBI Taxonomy" id="2305907"/>
    <lineage>
        <taxon>Bacteria</taxon>
        <taxon>Pseudomonadati</taxon>
        <taxon>Pseudomonadota</taxon>
        <taxon>Alphaproteobacteria</taxon>
        <taxon>Sphingomonadales</taxon>
        <taxon>Sphingomonadaceae</taxon>
        <taxon>Sphingomonas</taxon>
    </lineage>
</organism>
<keyword evidence="1" id="KW-1133">Transmembrane helix</keyword>
<feature type="transmembrane region" description="Helical" evidence="1">
    <location>
        <begin position="80"/>
        <end position="98"/>
    </location>
</feature>
<keyword evidence="3" id="KW-1185">Reference proteome</keyword>
<comment type="caution">
    <text evidence="2">The sequence shown here is derived from an EMBL/GenBank/DDBJ whole genome shotgun (WGS) entry which is preliminary data.</text>
</comment>
<evidence type="ECO:0000313" key="3">
    <source>
        <dbReference type="Proteomes" id="UP000266693"/>
    </source>
</evidence>
<keyword evidence="1" id="KW-0472">Membrane</keyword>
<dbReference type="EMBL" id="QWLV01000002">
    <property type="protein sequence ID" value="RHW17871.1"/>
    <property type="molecule type" value="Genomic_DNA"/>
</dbReference>
<evidence type="ECO:0000256" key="1">
    <source>
        <dbReference type="SAM" id="Phobius"/>
    </source>
</evidence>
<dbReference type="RefSeq" id="WP_118863063.1">
    <property type="nucleotide sequence ID" value="NZ_QWLV01000002.1"/>
</dbReference>
<gene>
    <name evidence="2" type="ORF">D1610_04955</name>
</gene>
<name>A0A396RW17_9SPHN</name>
<dbReference type="OrthoDB" id="7574131at2"/>
<accession>A0A396RW17</accession>